<evidence type="ECO:0000259" key="2">
    <source>
        <dbReference type="Pfam" id="PF14033"/>
    </source>
</evidence>
<keyword evidence="4" id="KW-1185">Reference proteome</keyword>
<dbReference type="PANTHER" id="PTHR33119">
    <property type="entry name" value="IFI3P"/>
    <property type="match status" value="1"/>
</dbReference>
<dbReference type="PANTHER" id="PTHR33119:SF1">
    <property type="entry name" value="FE2OG DIOXYGENASE DOMAIN-CONTAINING PROTEIN"/>
    <property type="match status" value="1"/>
</dbReference>
<dbReference type="InterPro" id="IPR049192">
    <property type="entry name" value="DUF4246_C"/>
</dbReference>
<evidence type="ECO:0000313" key="3">
    <source>
        <dbReference type="EMBL" id="SPO42087.1"/>
    </source>
</evidence>
<feature type="compositionally biased region" description="Polar residues" evidence="1">
    <location>
        <begin position="1"/>
        <end position="15"/>
    </location>
</feature>
<evidence type="ECO:0000256" key="1">
    <source>
        <dbReference type="SAM" id="MobiDB-lite"/>
    </source>
</evidence>
<protein>
    <recommendedName>
        <fullName evidence="2">DUF4246 domain-containing protein</fullName>
    </recommendedName>
</protein>
<name>A0A5C3FEJ7_9BASI</name>
<organism evidence="3 4">
    <name type="scientific">Pseudozyma flocculosa</name>
    <dbReference type="NCBI Taxonomy" id="84751"/>
    <lineage>
        <taxon>Eukaryota</taxon>
        <taxon>Fungi</taxon>
        <taxon>Dikarya</taxon>
        <taxon>Basidiomycota</taxon>
        <taxon>Ustilaginomycotina</taxon>
        <taxon>Ustilaginomycetes</taxon>
        <taxon>Ustilaginales</taxon>
        <taxon>Ustilaginaceae</taxon>
        <taxon>Pseudozyma</taxon>
    </lineage>
</organism>
<dbReference type="InterPro" id="IPR025340">
    <property type="entry name" value="DUF4246"/>
</dbReference>
<sequence>MTSANAPRSHSPSGLVTTSATSSVSSRHPPTAAVAPSLRLKDNCNLAAGYFPPSKPKTASASMASPPPLRIRVSSELHATLIDLCTGILPLYGVGVAAPGFQCFAEALIRIENGLQPLPRRLDRSYDLWRTRDISMPQYENILPETDPISISAYCALDRTLQHLQLETLRSLLVLVPCYEAGYERYFEFGIGRAELISRLKPWHKSDGVKLEVARDRAWDEEDGDDEEEEARSLCVHHCSDPWNFSRVNRLKRDGTWLRQPANFNKLLASLQDKHIYRFDHHCAPTGSKPVSEPYTIAERKVDAEVRRLMELPAWQSSVFEPETADRLKREIVGEGGLSHCQADYTIAKLRYMALHPPRQGVSFTGVPGVFTIHLGQLEAQNSILRARVIDFARSVFETGRDYQAGADKQVWNLVDPSLHALHEWTPLLPQHFSSCSDGQPSALSHVANALLKQIHPTNPHTPGPKATLSDVSMKPPYPATLERDATTTPRLKYTEGDTTHWLPAEVRTTLSQGRPRATFLSYINGLSPFSETSHALYEPLSTCFATMLPLFESVLSSTPLRGDRAFVSPDGTSFSQEEPNSRNHKLYKQYFSPSFEEVRSEVAKTDPTTWPRQFNTGRPGTRLARYAEYRWRQVKAFMTPPVALFEPPAMRKFRLDGRVLQVVVGISTFRLTPDQPIYKDDSWLDMERNPCPICVIGVHCLDANNVAGVSFDFSIEQGSGVGMGEALADGERQDHILGLFGPDMEAVFNREEFGSASIGQGQYLAFPATLSTKMDPVKLLDAKRPGHLTLVRFWLVDPSDSVVSTARVVPQQVDWVKEAMRGMQRDPKSLFSLLPIEVLEMIFDELEELLEANERGLRKRNKTKCALRLEDQARASESAKPEFTMSTRLALKNRNDFADRLEKELYDSAD</sequence>
<proteinExistence type="predicted"/>
<dbReference type="Pfam" id="PF14033">
    <property type="entry name" value="DUF4246"/>
    <property type="match status" value="1"/>
</dbReference>
<feature type="domain" description="DUF4246" evidence="2">
    <location>
        <begin position="394"/>
        <end position="819"/>
    </location>
</feature>
<dbReference type="OrthoDB" id="415532at2759"/>
<reference evidence="3 4" key="1">
    <citation type="submission" date="2018-03" db="EMBL/GenBank/DDBJ databases">
        <authorList>
            <person name="Guldener U."/>
        </authorList>
    </citation>
    <scope>NUCLEOTIDE SEQUENCE [LARGE SCALE GENOMIC DNA]</scope>
    <source>
        <strain evidence="3 4">DAOM196992</strain>
    </source>
</reference>
<dbReference type="EMBL" id="OOIP01000037">
    <property type="protein sequence ID" value="SPO42087.1"/>
    <property type="molecule type" value="Genomic_DNA"/>
</dbReference>
<dbReference type="Proteomes" id="UP000323386">
    <property type="component" value="Unassembled WGS sequence"/>
</dbReference>
<feature type="compositionally biased region" description="Low complexity" evidence="1">
    <location>
        <begin position="16"/>
        <end position="26"/>
    </location>
</feature>
<accession>A0A5C3FEJ7</accession>
<evidence type="ECO:0000313" key="4">
    <source>
        <dbReference type="Proteomes" id="UP000323386"/>
    </source>
</evidence>
<dbReference type="AlphaFoldDB" id="A0A5C3FEJ7"/>
<gene>
    <name evidence="3" type="ORF">PSFLO_07570</name>
</gene>
<feature type="region of interest" description="Disordered" evidence="1">
    <location>
        <begin position="1"/>
        <end position="33"/>
    </location>
</feature>